<dbReference type="Proteomes" id="UP000501076">
    <property type="component" value="Plasmid pFDU301A"/>
</dbReference>
<feature type="transmembrane region" description="Helical" evidence="1">
    <location>
        <begin position="60"/>
        <end position="88"/>
    </location>
</feature>
<keyword evidence="1" id="KW-0812">Transmembrane</keyword>
<evidence type="ECO:0000256" key="1">
    <source>
        <dbReference type="SAM" id="Phobius"/>
    </source>
</evidence>
<evidence type="ECO:0008006" key="4">
    <source>
        <dbReference type="Google" id="ProtNLM"/>
    </source>
</evidence>
<evidence type="ECO:0000313" key="3">
    <source>
        <dbReference type="Proteomes" id="UP000501076"/>
    </source>
</evidence>
<accession>A0A6M6E6T0</accession>
<protein>
    <recommendedName>
        <fullName evidence="4">DUF2975 domain-containing protein</fullName>
    </recommendedName>
</protein>
<dbReference type="EMBL" id="CP045273">
    <property type="protein sequence ID" value="QJX80298.1"/>
    <property type="molecule type" value="Genomic_DNA"/>
</dbReference>
<feature type="transmembrane region" description="Helical" evidence="1">
    <location>
        <begin position="12"/>
        <end position="40"/>
    </location>
</feature>
<geneLocation type="plasmid" evidence="3">
    <name>pfdu301a</name>
</geneLocation>
<feature type="transmembrane region" description="Helical" evidence="1">
    <location>
        <begin position="100"/>
        <end position="125"/>
    </location>
</feature>
<keyword evidence="1" id="KW-0472">Membrane</keyword>
<organism evidence="2 3">
    <name type="scientific">Priestia megaterium</name>
    <name type="common">Bacillus megaterium</name>
    <dbReference type="NCBI Taxonomy" id="1404"/>
    <lineage>
        <taxon>Bacteria</taxon>
        <taxon>Bacillati</taxon>
        <taxon>Bacillota</taxon>
        <taxon>Bacilli</taxon>
        <taxon>Bacillales</taxon>
        <taxon>Bacillaceae</taxon>
        <taxon>Priestia</taxon>
    </lineage>
</organism>
<dbReference type="AlphaFoldDB" id="A0A6M6E6T0"/>
<reference evidence="2 3" key="1">
    <citation type="submission" date="2019-10" db="EMBL/GenBank/DDBJ databases">
        <title>Complete genome sequences for adaption low water activity.</title>
        <authorList>
            <person name="Zhao L."/>
            <person name="Zhong J."/>
        </authorList>
    </citation>
    <scope>NUCLEOTIDE SEQUENCE [LARGE SCALE GENOMIC DNA]</scope>
    <source>
        <strain evidence="2 3">FDU301</strain>
        <plasmid evidence="3">pfdu301a</plasmid>
    </source>
</reference>
<sequence>MFNKKKDLPTVAGFVILAAFILVVVAAAASLPVFGFYGLMNILEKFQLNNLLYVNYFDSNIFNVLYILLALSTVYSVLMILEVIFIVLKQRKIIKLFSLYHKLLSFVLLVCCSFLLTRVVILGLFQRIDCSNSLLLAAFFLIYSYFFLFSDTYKKQEAIL</sequence>
<keyword evidence="1" id="KW-1133">Transmembrane helix</keyword>
<keyword evidence="2" id="KW-0614">Plasmid</keyword>
<gene>
    <name evidence="2" type="ORF">FDZ14_29850</name>
</gene>
<name>A0A6M6E6T0_PRIMG</name>
<feature type="transmembrane region" description="Helical" evidence="1">
    <location>
        <begin position="131"/>
        <end position="149"/>
    </location>
</feature>
<evidence type="ECO:0000313" key="2">
    <source>
        <dbReference type="EMBL" id="QJX80298.1"/>
    </source>
</evidence>
<proteinExistence type="predicted"/>
<dbReference type="RefSeq" id="WP_171778283.1">
    <property type="nucleotide sequence ID" value="NZ_CP045273.1"/>
</dbReference>